<protein>
    <submittedName>
        <fullName evidence="1">Glutaredoxin family protein</fullName>
    </submittedName>
</protein>
<dbReference type="Proteomes" id="UP001595548">
    <property type="component" value="Unassembled WGS sequence"/>
</dbReference>
<dbReference type="InterPro" id="IPR008554">
    <property type="entry name" value="Glutaredoxin-like"/>
</dbReference>
<evidence type="ECO:0000313" key="2">
    <source>
        <dbReference type="Proteomes" id="UP001595548"/>
    </source>
</evidence>
<keyword evidence="2" id="KW-1185">Reference proteome</keyword>
<sequence>MTQRIVLLTTSGCHLCDDACALLAELGDSVQLNKVDIAMDDALIERYGLRIPVLRSACGSELNWPFDAAELRGWLRRLEQV</sequence>
<dbReference type="InterPro" id="IPR036249">
    <property type="entry name" value="Thioredoxin-like_sf"/>
</dbReference>
<name>A0ABV7HRN4_9GAMM</name>
<reference evidence="2" key="1">
    <citation type="journal article" date="2019" name="Int. J. Syst. Evol. Microbiol.">
        <title>The Global Catalogue of Microorganisms (GCM) 10K type strain sequencing project: providing services to taxonomists for standard genome sequencing and annotation.</title>
        <authorList>
            <consortium name="The Broad Institute Genomics Platform"/>
            <consortium name="The Broad Institute Genome Sequencing Center for Infectious Disease"/>
            <person name="Wu L."/>
            <person name="Ma J."/>
        </authorList>
    </citation>
    <scope>NUCLEOTIDE SEQUENCE [LARGE SCALE GENOMIC DNA]</scope>
    <source>
        <strain evidence="2">KCTC 52141</strain>
    </source>
</reference>
<dbReference type="Gene3D" id="3.40.30.10">
    <property type="entry name" value="Glutaredoxin"/>
    <property type="match status" value="1"/>
</dbReference>
<evidence type="ECO:0000313" key="1">
    <source>
        <dbReference type="EMBL" id="MFC3155334.1"/>
    </source>
</evidence>
<organism evidence="1 2">
    <name type="scientific">Gilvimarinus japonicus</name>
    <dbReference type="NCBI Taxonomy" id="1796469"/>
    <lineage>
        <taxon>Bacteria</taxon>
        <taxon>Pseudomonadati</taxon>
        <taxon>Pseudomonadota</taxon>
        <taxon>Gammaproteobacteria</taxon>
        <taxon>Cellvibrionales</taxon>
        <taxon>Cellvibrionaceae</taxon>
        <taxon>Gilvimarinus</taxon>
    </lineage>
</organism>
<accession>A0ABV7HRN4</accession>
<dbReference type="SUPFAM" id="SSF52833">
    <property type="entry name" value="Thioredoxin-like"/>
    <property type="match status" value="1"/>
</dbReference>
<dbReference type="EMBL" id="JBHRTL010000006">
    <property type="protein sequence ID" value="MFC3155334.1"/>
    <property type="molecule type" value="Genomic_DNA"/>
</dbReference>
<proteinExistence type="predicted"/>
<comment type="caution">
    <text evidence="1">The sequence shown here is derived from an EMBL/GenBank/DDBJ whole genome shotgun (WGS) entry which is preliminary data.</text>
</comment>
<dbReference type="RefSeq" id="WP_339615496.1">
    <property type="nucleotide sequence ID" value="NZ_AP031500.1"/>
</dbReference>
<dbReference type="Pfam" id="PF05768">
    <property type="entry name" value="Glrx-like"/>
    <property type="match status" value="1"/>
</dbReference>
<gene>
    <name evidence="1" type="ORF">ACFOEB_08990</name>
</gene>